<name>A4U254_9PROT</name>
<sequence length="87" mass="9724">MGILNHFGFLFFRKDRVLDALLANAIMRQAFRAQKQLPHIFVMPVDVIPDHVRTTKTELLGQKIEFGDLIGIFTAENSNGNAVSPAT</sequence>
<proteinExistence type="predicted"/>
<evidence type="ECO:0000313" key="1">
    <source>
        <dbReference type="EMBL" id="CAM76961.1"/>
    </source>
</evidence>
<reference evidence="1" key="1">
    <citation type="journal article" date="2007" name="J. Bacteriol.">
        <title>Comparative genome analysis of four magnetotactic bacteria reveals a complex set of group-specific genes implicated in magnetosome biomineralization and function.</title>
        <authorList>
            <person name="Richter M."/>
            <person name="Kube M."/>
            <person name="Bazylinski D.A."/>
            <person name="Lombardot T."/>
            <person name="Gloeckner F.O."/>
            <person name="Reinhardt R."/>
            <person name="Schueler D."/>
        </authorList>
    </citation>
    <scope>NUCLEOTIDE SEQUENCE</scope>
    <source>
        <strain evidence="1">MSR-1</strain>
    </source>
</reference>
<organism evidence="1">
    <name type="scientific">Magnetospirillum gryphiswaldense</name>
    <dbReference type="NCBI Taxonomy" id="55518"/>
    <lineage>
        <taxon>Bacteria</taxon>
        <taxon>Pseudomonadati</taxon>
        <taxon>Pseudomonadota</taxon>
        <taxon>Alphaproteobacteria</taxon>
        <taxon>Rhodospirillales</taxon>
        <taxon>Rhodospirillaceae</taxon>
        <taxon>Magnetospirillum</taxon>
    </lineage>
</organism>
<accession>A4U254</accession>
<dbReference type="AlphaFoldDB" id="A4U254"/>
<dbReference type="EMBL" id="CU459003">
    <property type="protein sequence ID" value="CAM76961.1"/>
    <property type="molecule type" value="Genomic_DNA"/>
</dbReference>
<gene>
    <name evidence="1" type="ORF">MGR_0680</name>
</gene>
<protein>
    <submittedName>
        <fullName evidence="1">Uncharacterized protein</fullName>
    </submittedName>
</protein>